<feature type="domain" description="P-type ATPase A" evidence="17">
    <location>
        <begin position="174"/>
        <end position="269"/>
    </location>
</feature>
<comment type="similarity">
    <text evidence="2 15">Belongs to the cation transport ATPase (P-type) (TC 3.A.3) family. Type IB subfamily.</text>
</comment>
<keyword evidence="5" id="KW-0597">Phosphoprotein</keyword>
<feature type="transmembrane region" description="Helical" evidence="15">
    <location>
        <begin position="135"/>
        <end position="153"/>
    </location>
</feature>
<dbReference type="Gene3D" id="3.40.50.1000">
    <property type="entry name" value="HAD superfamily/HAD-like"/>
    <property type="match status" value="1"/>
</dbReference>
<keyword evidence="19" id="KW-1185">Reference proteome</keyword>
<dbReference type="InterPro" id="IPR018303">
    <property type="entry name" value="ATPase_P-typ_P_site"/>
</dbReference>
<dbReference type="Pfam" id="PF00702">
    <property type="entry name" value="Hydrolase"/>
    <property type="match status" value="1"/>
</dbReference>
<keyword evidence="10" id="KW-0460">Magnesium</keyword>
<dbReference type="NCBIfam" id="TIGR01494">
    <property type="entry name" value="ATPase_P-type"/>
    <property type="match status" value="2"/>
</dbReference>
<evidence type="ECO:0000256" key="3">
    <source>
        <dbReference type="ARBA" id="ARBA00022448"/>
    </source>
</evidence>
<dbReference type="KEGG" id="knv:Pan216_17330"/>
<dbReference type="SUPFAM" id="SSF81660">
    <property type="entry name" value="Metal cation-transporting ATPase, ATP-binding domain N"/>
    <property type="match status" value="1"/>
</dbReference>
<evidence type="ECO:0000256" key="12">
    <source>
        <dbReference type="ARBA" id="ARBA00022989"/>
    </source>
</evidence>
<dbReference type="Gene3D" id="3.40.1110.10">
    <property type="entry name" value="Calcium-transporting ATPase, cytoplasmic domain N"/>
    <property type="match status" value="1"/>
</dbReference>
<dbReference type="GO" id="GO:0055070">
    <property type="term" value="P:copper ion homeostasis"/>
    <property type="evidence" value="ECO:0007669"/>
    <property type="project" value="TreeGrafter"/>
</dbReference>
<evidence type="ECO:0000313" key="19">
    <source>
        <dbReference type="Proteomes" id="UP000317093"/>
    </source>
</evidence>
<evidence type="ECO:0000313" key="18">
    <source>
        <dbReference type="EMBL" id="QDU60880.1"/>
    </source>
</evidence>
<dbReference type="NCBIfam" id="TIGR01525">
    <property type="entry name" value="ATPase-IB_hvy"/>
    <property type="match status" value="1"/>
</dbReference>
<organism evidence="18 19">
    <name type="scientific">Kolteria novifilia</name>
    <dbReference type="NCBI Taxonomy" id="2527975"/>
    <lineage>
        <taxon>Bacteria</taxon>
        <taxon>Pseudomonadati</taxon>
        <taxon>Planctomycetota</taxon>
        <taxon>Planctomycetia</taxon>
        <taxon>Kolteriales</taxon>
        <taxon>Kolteriaceae</taxon>
        <taxon>Kolteria</taxon>
    </lineage>
</organism>
<dbReference type="GO" id="GO:0005886">
    <property type="term" value="C:plasma membrane"/>
    <property type="evidence" value="ECO:0007669"/>
    <property type="project" value="UniProtKB-SubCell"/>
</dbReference>
<dbReference type="Pfam" id="PF00122">
    <property type="entry name" value="E1-E2_ATPase"/>
    <property type="match status" value="1"/>
</dbReference>
<evidence type="ECO:0000256" key="8">
    <source>
        <dbReference type="ARBA" id="ARBA00022741"/>
    </source>
</evidence>
<keyword evidence="4 15" id="KW-1003">Cell membrane</keyword>
<evidence type="ECO:0000256" key="14">
    <source>
        <dbReference type="ARBA" id="ARBA00023136"/>
    </source>
</evidence>
<feature type="transmembrane region" description="Helical" evidence="15">
    <location>
        <begin position="41"/>
        <end position="62"/>
    </location>
</feature>
<dbReference type="AlphaFoldDB" id="A0A518B1L9"/>
<keyword evidence="7 15" id="KW-0479">Metal-binding</keyword>
<protein>
    <submittedName>
        <fullName evidence="18">Putative copper-exporting P-type ATPase V</fullName>
    </submittedName>
</protein>
<evidence type="ECO:0000256" key="10">
    <source>
        <dbReference type="ARBA" id="ARBA00022842"/>
    </source>
</evidence>
<keyword evidence="12 15" id="KW-1133">Transmembrane helix</keyword>
<dbReference type="GO" id="GO:0043682">
    <property type="term" value="F:P-type divalent copper transporter activity"/>
    <property type="evidence" value="ECO:0007669"/>
    <property type="project" value="TreeGrafter"/>
</dbReference>
<keyword evidence="13" id="KW-0406">Ion transport</keyword>
<keyword evidence="8 15" id="KW-0547">Nucleotide-binding</keyword>
<evidence type="ECO:0000256" key="9">
    <source>
        <dbReference type="ARBA" id="ARBA00022840"/>
    </source>
</evidence>
<keyword evidence="9 15" id="KW-0067">ATP-binding</keyword>
<dbReference type="InterPro" id="IPR036412">
    <property type="entry name" value="HAD-like_sf"/>
</dbReference>
<evidence type="ECO:0000256" key="2">
    <source>
        <dbReference type="ARBA" id="ARBA00006024"/>
    </source>
</evidence>
<name>A0A518B1L9_9BACT</name>
<dbReference type="InterPro" id="IPR008250">
    <property type="entry name" value="ATPase_P-typ_transduc_dom_A_sf"/>
</dbReference>
<dbReference type="SUPFAM" id="SSF56784">
    <property type="entry name" value="HAD-like"/>
    <property type="match status" value="1"/>
</dbReference>
<dbReference type="InterPro" id="IPR023299">
    <property type="entry name" value="ATPase_P-typ_cyto_dom_N"/>
</dbReference>
<dbReference type="RefSeq" id="WP_419193404.1">
    <property type="nucleotide sequence ID" value="NZ_CP036279.1"/>
</dbReference>
<evidence type="ECO:0000256" key="5">
    <source>
        <dbReference type="ARBA" id="ARBA00022553"/>
    </source>
</evidence>
<dbReference type="Gene3D" id="2.70.150.10">
    <property type="entry name" value="Calcium-transporting ATPase, cytoplasmic transduction domain A"/>
    <property type="match status" value="1"/>
</dbReference>
<dbReference type="PRINTS" id="PR00119">
    <property type="entry name" value="CATATPASE"/>
</dbReference>
<dbReference type="InterPro" id="IPR023298">
    <property type="entry name" value="ATPase_P-typ_TM_dom_sf"/>
</dbReference>
<feature type="region of interest" description="Disordered" evidence="16">
    <location>
        <begin position="1"/>
        <end position="26"/>
    </location>
</feature>
<evidence type="ECO:0000256" key="7">
    <source>
        <dbReference type="ARBA" id="ARBA00022723"/>
    </source>
</evidence>
<proteinExistence type="inferred from homology"/>
<evidence type="ECO:0000256" key="15">
    <source>
        <dbReference type="RuleBase" id="RU362081"/>
    </source>
</evidence>
<dbReference type="PANTHER" id="PTHR43520:SF5">
    <property type="entry name" value="CATION-TRANSPORTING P-TYPE ATPASE-RELATED"/>
    <property type="match status" value="1"/>
</dbReference>
<dbReference type="InterPro" id="IPR023214">
    <property type="entry name" value="HAD_sf"/>
</dbReference>
<evidence type="ECO:0000259" key="17">
    <source>
        <dbReference type="Pfam" id="PF00122"/>
    </source>
</evidence>
<evidence type="ECO:0000256" key="1">
    <source>
        <dbReference type="ARBA" id="ARBA00004651"/>
    </source>
</evidence>
<dbReference type="GO" id="GO:0016887">
    <property type="term" value="F:ATP hydrolysis activity"/>
    <property type="evidence" value="ECO:0007669"/>
    <property type="project" value="InterPro"/>
</dbReference>
<evidence type="ECO:0000256" key="6">
    <source>
        <dbReference type="ARBA" id="ARBA00022692"/>
    </source>
</evidence>
<dbReference type="EMBL" id="CP036279">
    <property type="protein sequence ID" value="QDU60880.1"/>
    <property type="molecule type" value="Genomic_DNA"/>
</dbReference>
<comment type="subcellular location">
    <subcellularLocation>
        <location evidence="1">Cell membrane</location>
        <topology evidence="1">Multi-pass membrane protein</topology>
    </subcellularLocation>
</comment>
<dbReference type="InterPro" id="IPR027256">
    <property type="entry name" value="P-typ_ATPase_IB"/>
</dbReference>
<keyword evidence="6 15" id="KW-0812">Transmembrane</keyword>
<feature type="transmembrane region" description="Helical" evidence="15">
    <location>
        <begin position="74"/>
        <end position="99"/>
    </location>
</feature>
<reference evidence="18 19" key="1">
    <citation type="submission" date="2019-02" db="EMBL/GenBank/DDBJ databases">
        <title>Deep-cultivation of Planctomycetes and their phenomic and genomic characterization uncovers novel biology.</title>
        <authorList>
            <person name="Wiegand S."/>
            <person name="Jogler M."/>
            <person name="Boedeker C."/>
            <person name="Pinto D."/>
            <person name="Vollmers J."/>
            <person name="Rivas-Marin E."/>
            <person name="Kohn T."/>
            <person name="Peeters S.H."/>
            <person name="Heuer A."/>
            <person name="Rast P."/>
            <person name="Oberbeckmann S."/>
            <person name="Bunk B."/>
            <person name="Jeske O."/>
            <person name="Meyerdierks A."/>
            <person name="Storesund J.E."/>
            <person name="Kallscheuer N."/>
            <person name="Luecker S."/>
            <person name="Lage O.M."/>
            <person name="Pohl T."/>
            <person name="Merkel B.J."/>
            <person name="Hornburger P."/>
            <person name="Mueller R.-W."/>
            <person name="Bruemmer F."/>
            <person name="Labrenz M."/>
            <person name="Spormann A.M."/>
            <person name="Op den Camp H."/>
            <person name="Overmann J."/>
            <person name="Amann R."/>
            <person name="Jetten M.S.M."/>
            <person name="Mascher T."/>
            <person name="Medema M.H."/>
            <person name="Devos D.P."/>
            <person name="Kaster A.-K."/>
            <person name="Ovreas L."/>
            <person name="Rohde M."/>
            <person name="Galperin M.Y."/>
            <person name="Jogler C."/>
        </authorList>
    </citation>
    <scope>NUCLEOTIDE SEQUENCE [LARGE SCALE GENOMIC DNA]</scope>
    <source>
        <strain evidence="18 19">Pan216</strain>
    </source>
</reference>
<feature type="transmembrane region" description="Helical" evidence="15">
    <location>
        <begin position="290"/>
        <end position="309"/>
    </location>
</feature>
<dbReference type="GO" id="GO:0005524">
    <property type="term" value="F:ATP binding"/>
    <property type="evidence" value="ECO:0007669"/>
    <property type="project" value="UniProtKB-UniRule"/>
</dbReference>
<evidence type="ECO:0000256" key="4">
    <source>
        <dbReference type="ARBA" id="ARBA00022475"/>
    </source>
</evidence>
<dbReference type="InterPro" id="IPR001757">
    <property type="entry name" value="P_typ_ATPase"/>
</dbReference>
<sequence length="695" mass="74261" precursor="true">MTAHTRNMGLAPPRLPRTESDANASAATPSLPLLGDAPSSVWWRLGASVFLAGQSMLLALAVNLSEPVGTARLTLQSLILVATFVVVVLLGFPLAAAALREVRSGRLTIEALFLLTMAGALLASLQSMLLGTGPVYFEVISILLIVYTANRLLAARTRRGALDAARAWTRRLSKANRIEASGNRTVVLTSVIAVGDLVEVNPGRLVPVDGVIERGVGFVRESPLTGEPFSRVVRVGDRLLAGSVAEDARFELRASRSGTDREIDHLLAIVELASQRPTSMQRRADRWARLFVPVVALIAVATLLGWTFAAGWNVGLFQAMAVLLIACPCAFGLATPIAVAAALGRLAEEGLIARQADVLEGLARVDRVVFDKTGTLTDEVSVVNVTFFDHNGRDRAVFEAELLGWLAEIESCSDHPVARALADIAPSAESSSLAALELDVVPGAGLVARFRDAAANRRELRVGRGDWLDPEGSVLAEPDGSHSPSSEMGVLVELDGRLVASIRLRERWRGGFGEVIRDLRQLGLEVEIMTGDRSARAVTLHDCEIHAGMTPTEKREAVIQRQESGQRCLFVGDGINDSAAMAEAEIAVALGSGSELAIEAAPLTLHHGDLSVLGWAIRFARRTTGLVESNMRWALGYNLVGVSLAVSGYLHPVAAATLMVGSSLFIGARSMRLQTVLPRTPANRPRPIPIEERLS</sequence>
<dbReference type="PROSITE" id="PS00154">
    <property type="entry name" value="ATPASE_E1_E2"/>
    <property type="match status" value="1"/>
</dbReference>
<dbReference type="SUPFAM" id="SSF81665">
    <property type="entry name" value="Calcium ATPase, transmembrane domain M"/>
    <property type="match status" value="1"/>
</dbReference>
<dbReference type="SUPFAM" id="SSF81653">
    <property type="entry name" value="Calcium ATPase, transduction domain A"/>
    <property type="match status" value="1"/>
</dbReference>
<evidence type="ECO:0000256" key="13">
    <source>
        <dbReference type="ARBA" id="ARBA00023065"/>
    </source>
</evidence>
<evidence type="ECO:0000256" key="11">
    <source>
        <dbReference type="ARBA" id="ARBA00022967"/>
    </source>
</evidence>
<dbReference type="GO" id="GO:0005507">
    <property type="term" value="F:copper ion binding"/>
    <property type="evidence" value="ECO:0007669"/>
    <property type="project" value="TreeGrafter"/>
</dbReference>
<keyword evidence="11" id="KW-1278">Translocase</keyword>
<dbReference type="PANTHER" id="PTHR43520">
    <property type="entry name" value="ATP7, ISOFORM B"/>
    <property type="match status" value="1"/>
</dbReference>
<keyword evidence="14 15" id="KW-0472">Membrane</keyword>
<keyword evidence="3" id="KW-0813">Transport</keyword>
<feature type="transmembrane region" description="Helical" evidence="15">
    <location>
        <begin position="315"/>
        <end position="344"/>
    </location>
</feature>
<dbReference type="Proteomes" id="UP000317093">
    <property type="component" value="Chromosome"/>
</dbReference>
<accession>A0A518B1L9</accession>
<evidence type="ECO:0000256" key="16">
    <source>
        <dbReference type="SAM" id="MobiDB-lite"/>
    </source>
</evidence>
<feature type="transmembrane region" description="Helical" evidence="15">
    <location>
        <begin position="111"/>
        <end position="129"/>
    </location>
</feature>
<dbReference type="InterPro" id="IPR059000">
    <property type="entry name" value="ATPase_P-type_domA"/>
</dbReference>
<gene>
    <name evidence="18" type="primary">ctpV</name>
    <name evidence="18" type="ORF">Pan216_17330</name>
</gene>